<proteinExistence type="predicted"/>
<dbReference type="AlphaFoldDB" id="A0A1B0AJF6"/>
<sequence>SGDRDLVSPRSDFGSTDVAKNLGHTVRRHAHVVPFILEHGTYDDTGFIEIGSINASCSVKETPSAAQVVPSITTGGGATTILPDSLKVPIIPAAVIISKPVAAQEQHQRHQQSYKIIAAPPITQTATLRQSLNVTKEQESEQLKQTEIIFSSRNSDNNNAINNNNSNNNNENTLAQTQLHTQSQQETQAHNTSLASTSISNMKTHIATTTTPILNVRRNTNQAPKSPPRWPLRPGVMVHVRNDTKENLAVNRMTLKPNALLLPKLTAQGSITDSSFSSSALNASINTTQTTLLNVTQDSNLADHRALNHGQQDDNSMTTIALKNETLRLTEQNPELEIRQVEAVSASNSTPIAERPTKPVKRTNYERLRNLIANIFFKRSHPRNNDSIRDSQRSHVGLLGGKFWKKPEAAGKSPFAKEHRLKGIRSSGSGNN</sequence>
<organism evidence="2 3">
    <name type="scientific">Glossina pallidipes</name>
    <name type="common">Tsetse fly</name>
    <dbReference type="NCBI Taxonomy" id="7398"/>
    <lineage>
        <taxon>Eukaryota</taxon>
        <taxon>Metazoa</taxon>
        <taxon>Ecdysozoa</taxon>
        <taxon>Arthropoda</taxon>
        <taxon>Hexapoda</taxon>
        <taxon>Insecta</taxon>
        <taxon>Pterygota</taxon>
        <taxon>Neoptera</taxon>
        <taxon>Endopterygota</taxon>
        <taxon>Diptera</taxon>
        <taxon>Brachycera</taxon>
        <taxon>Muscomorpha</taxon>
        <taxon>Hippoboscoidea</taxon>
        <taxon>Glossinidae</taxon>
        <taxon>Glossina</taxon>
    </lineage>
</organism>
<reference evidence="2" key="2">
    <citation type="submission" date="2020-05" db="UniProtKB">
        <authorList>
            <consortium name="EnsemblMetazoa"/>
        </authorList>
    </citation>
    <scope>IDENTIFICATION</scope>
    <source>
        <strain evidence="2">IAEA</strain>
    </source>
</reference>
<accession>A0A1B0AJF6</accession>
<reference evidence="3" key="1">
    <citation type="submission" date="2014-03" db="EMBL/GenBank/DDBJ databases">
        <authorList>
            <person name="Aksoy S."/>
            <person name="Warren W."/>
            <person name="Wilson R.K."/>
        </authorList>
    </citation>
    <scope>NUCLEOTIDE SEQUENCE [LARGE SCALE GENOMIC DNA]</scope>
    <source>
        <strain evidence="3">IAEA</strain>
    </source>
</reference>
<dbReference type="VEuPathDB" id="VectorBase:GPAI047734"/>
<keyword evidence="3" id="KW-1185">Reference proteome</keyword>
<dbReference type="EnsemblMetazoa" id="GPAI047734-RA">
    <property type="protein sequence ID" value="GPAI047734-PA"/>
    <property type="gene ID" value="GPAI047734"/>
</dbReference>
<protein>
    <submittedName>
        <fullName evidence="2">Uncharacterized protein</fullName>
    </submittedName>
</protein>
<name>A0A1B0AJF6_GLOPL</name>
<dbReference type="Proteomes" id="UP000092445">
    <property type="component" value="Unassembled WGS sequence"/>
</dbReference>
<evidence type="ECO:0000313" key="3">
    <source>
        <dbReference type="Proteomes" id="UP000092445"/>
    </source>
</evidence>
<dbReference type="STRING" id="7398.A0A1B0AJF6"/>
<feature type="region of interest" description="Disordered" evidence="1">
    <location>
        <begin position="406"/>
        <end position="432"/>
    </location>
</feature>
<feature type="region of interest" description="Disordered" evidence="1">
    <location>
        <begin position="153"/>
        <end position="172"/>
    </location>
</feature>
<evidence type="ECO:0000313" key="2">
    <source>
        <dbReference type="EnsemblMetazoa" id="GPAI047734-PA"/>
    </source>
</evidence>
<evidence type="ECO:0000256" key="1">
    <source>
        <dbReference type="SAM" id="MobiDB-lite"/>
    </source>
</evidence>